<keyword evidence="3" id="KW-1185">Reference proteome</keyword>
<evidence type="ECO:0000256" key="1">
    <source>
        <dbReference type="SAM" id="MobiDB-lite"/>
    </source>
</evidence>
<evidence type="ECO:0000313" key="2">
    <source>
        <dbReference type="EMBL" id="TNM87006.1"/>
    </source>
</evidence>
<protein>
    <submittedName>
        <fullName evidence="2">Uncharacterized protein</fullName>
    </submittedName>
</protein>
<proteinExistence type="predicted"/>
<feature type="compositionally biased region" description="Basic and acidic residues" evidence="1">
    <location>
        <begin position="45"/>
        <end position="54"/>
    </location>
</feature>
<dbReference type="Proteomes" id="UP000516260">
    <property type="component" value="Chromosome 7"/>
</dbReference>
<accession>A0A4Z2B5V3</accession>
<feature type="region of interest" description="Disordered" evidence="1">
    <location>
        <begin position="23"/>
        <end position="54"/>
    </location>
</feature>
<gene>
    <name evidence="2" type="ORF">fugu_007236</name>
</gene>
<comment type="caution">
    <text evidence="2">The sequence shown here is derived from an EMBL/GenBank/DDBJ whole genome shotgun (WGS) entry which is preliminary data.</text>
</comment>
<evidence type="ECO:0000313" key="3">
    <source>
        <dbReference type="Proteomes" id="UP000516260"/>
    </source>
</evidence>
<dbReference type="EMBL" id="SWLE01000020">
    <property type="protein sequence ID" value="TNM87006.1"/>
    <property type="molecule type" value="Genomic_DNA"/>
</dbReference>
<sequence>MHGELGGPGFVKRYTRELKRGNDQVQQNISTSTPAHTARQIKTTSESRQEEGVSKTKQERICTLHLLTSRPSHVELYHRAFRCCLQQEKDGIINLEIFFTLLQAVKSPIMLR</sequence>
<organism evidence="2 3">
    <name type="scientific">Takifugu bimaculatus</name>
    <dbReference type="NCBI Taxonomy" id="433685"/>
    <lineage>
        <taxon>Eukaryota</taxon>
        <taxon>Metazoa</taxon>
        <taxon>Chordata</taxon>
        <taxon>Craniata</taxon>
        <taxon>Vertebrata</taxon>
        <taxon>Euteleostomi</taxon>
        <taxon>Actinopterygii</taxon>
        <taxon>Neopterygii</taxon>
        <taxon>Teleostei</taxon>
        <taxon>Neoteleostei</taxon>
        <taxon>Acanthomorphata</taxon>
        <taxon>Eupercaria</taxon>
        <taxon>Tetraodontiformes</taxon>
        <taxon>Tetradontoidea</taxon>
        <taxon>Tetraodontidae</taxon>
        <taxon>Takifugu</taxon>
    </lineage>
</organism>
<name>A0A4Z2B5V3_9TELE</name>
<dbReference type="AlphaFoldDB" id="A0A4Z2B5V3"/>
<feature type="compositionally biased region" description="Polar residues" evidence="1">
    <location>
        <begin position="23"/>
        <end position="44"/>
    </location>
</feature>
<reference evidence="2 3" key="1">
    <citation type="submission" date="2019-04" db="EMBL/GenBank/DDBJ databases">
        <title>The sequence and de novo assembly of Takifugu bimaculatus genome using PacBio and Hi-C technologies.</title>
        <authorList>
            <person name="Xu P."/>
            <person name="Liu B."/>
            <person name="Zhou Z."/>
        </authorList>
    </citation>
    <scope>NUCLEOTIDE SEQUENCE [LARGE SCALE GENOMIC DNA]</scope>
    <source>
        <strain evidence="2">TB-2018</strain>
        <tissue evidence="2">Muscle</tissue>
    </source>
</reference>